<protein>
    <submittedName>
        <fullName evidence="2">GyrI-like domain-containing protein</fullName>
    </submittedName>
</protein>
<dbReference type="PANTHER" id="PTHR36444">
    <property type="entry name" value="TRANSCRIPTIONAL REGULATOR PROTEIN YOBU-RELATED"/>
    <property type="match status" value="1"/>
</dbReference>
<dbReference type="InterPro" id="IPR053182">
    <property type="entry name" value="YobU-like_regulator"/>
</dbReference>
<sequence length="162" mass="19046">MKDIVKINIKPKILSKSEVKIVGMSCTTNMEEKDVIIPNMVKEFYDQHIHKVKNRVNAPRSYGIYIDPPDWKPDQDEFTWIAGVEVSDFDNIPEGMIQHIIPARQYATLSVNPKKDDFNPYPYLYRWIKDSAYKQIDHFGFEQYDAFEGVESPFELHFPIEE</sequence>
<dbReference type="EMBL" id="JAKIJS010000003">
    <property type="protein sequence ID" value="MCF6139415.1"/>
    <property type="molecule type" value="Genomic_DNA"/>
</dbReference>
<dbReference type="Proteomes" id="UP001649381">
    <property type="component" value="Unassembled WGS sequence"/>
</dbReference>
<keyword evidence="3" id="KW-1185">Reference proteome</keyword>
<evidence type="ECO:0000313" key="3">
    <source>
        <dbReference type="Proteomes" id="UP001649381"/>
    </source>
</evidence>
<dbReference type="PANTHER" id="PTHR36444:SF2">
    <property type="entry name" value="TRANSCRIPTIONAL REGULATOR PROTEIN YOBU-RELATED"/>
    <property type="match status" value="1"/>
</dbReference>
<dbReference type="Pfam" id="PF06445">
    <property type="entry name" value="GyrI-like"/>
    <property type="match status" value="1"/>
</dbReference>
<dbReference type="InterPro" id="IPR029442">
    <property type="entry name" value="GyrI-like"/>
</dbReference>
<dbReference type="SMART" id="SM00871">
    <property type="entry name" value="AraC_E_bind"/>
    <property type="match status" value="1"/>
</dbReference>
<accession>A0ABS9H6J3</accession>
<organism evidence="2 3">
    <name type="scientific">Pseudalkalibacillus berkeleyi</name>
    <dbReference type="NCBI Taxonomy" id="1069813"/>
    <lineage>
        <taxon>Bacteria</taxon>
        <taxon>Bacillati</taxon>
        <taxon>Bacillota</taxon>
        <taxon>Bacilli</taxon>
        <taxon>Bacillales</taxon>
        <taxon>Fictibacillaceae</taxon>
        <taxon>Pseudalkalibacillus</taxon>
    </lineage>
</organism>
<dbReference type="SUPFAM" id="SSF55136">
    <property type="entry name" value="Probable bacterial effector-binding domain"/>
    <property type="match status" value="1"/>
</dbReference>
<evidence type="ECO:0000313" key="2">
    <source>
        <dbReference type="EMBL" id="MCF6139415.1"/>
    </source>
</evidence>
<dbReference type="RefSeq" id="WP_236338269.1">
    <property type="nucleotide sequence ID" value="NZ_JAKIJS010000003.1"/>
</dbReference>
<gene>
    <name evidence="2" type="ORF">L2716_16940</name>
</gene>
<comment type="caution">
    <text evidence="2">The sequence shown here is derived from an EMBL/GenBank/DDBJ whole genome shotgun (WGS) entry which is preliminary data.</text>
</comment>
<evidence type="ECO:0000259" key="1">
    <source>
        <dbReference type="SMART" id="SM00871"/>
    </source>
</evidence>
<feature type="domain" description="AraC effector-binding" evidence="1">
    <location>
        <begin position="9"/>
        <end position="161"/>
    </location>
</feature>
<dbReference type="Gene3D" id="3.20.80.10">
    <property type="entry name" value="Regulatory factor, effector binding domain"/>
    <property type="match status" value="1"/>
</dbReference>
<dbReference type="InterPro" id="IPR011256">
    <property type="entry name" value="Reg_factor_effector_dom_sf"/>
</dbReference>
<name>A0ABS9H6J3_9BACL</name>
<dbReference type="InterPro" id="IPR010499">
    <property type="entry name" value="AraC_E-bd"/>
</dbReference>
<proteinExistence type="predicted"/>
<reference evidence="2 3" key="1">
    <citation type="submission" date="2022-01" db="EMBL/GenBank/DDBJ databases">
        <title>Alkalihalobacillus sp. EGI L200015, a novel bacterium isolated from a salt lake sediment.</title>
        <authorList>
            <person name="Gao L."/>
            <person name="Fang B.-Z."/>
            <person name="Li W.-J."/>
        </authorList>
    </citation>
    <scope>NUCLEOTIDE SEQUENCE [LARGE SCALE GENOMIC DNA]</scope>
    <source>
        <strain evidence="2 3">KCTC 12718</strain>
    </source>
</reference>